<dbReference type="GO" id="GO:0005942">
    <property type="term" value="C:phosphatidylinositol 3-kinase complex"/>
    <property type="evidence" value="ECO:0007669"/>
    <property type="project" value="TreeGrafter"/>
</dbReference>
<dbReference type="GO" id="GO:0016477">
    <property type="term" value="P:cell migration"/>
    <property type="evidence" value="ECO:0007669"/>
    <property type="project" value="TreeGrafter"/>
</dbReference>
<dbReference type="Gene3D" id="1.25.40.70">
    <property type="entry name" value="Phosphatidylinositol 3-kinase, accessory domain (PIK)"/>
    <property type="match status" value="1"/>
</dbReference>
<dbReference type="GO" id="GO:0032060">
    <property type="term" value="P:bleb assembly"/>
    <property type="evidence" value="ECO:0007669"/>
    <property type="project" value="UniProtKB-ARBA"/>
</dbReference>
<dbReference type="InterPro" id="IPR029071">
    <property type="entry name" value="Ubiquitin-like_domsf"/>
</dbReference>
<dbReference type="GO" id="GO:0050920">
    <property type="term" value="P:regulation of chemotaxis"/>
    <property type="evidence" value="ECO:0007669"/>
    <property type="project" value="UniProtKB-ARBA"/>
</dbReference>
<dbReference type="CTD" id="42446"/>
<dbReference type="PROSITE" id="PS51544">
    <property type="entry name" value="PI3K_ABD"/>
    <property type="match status" value="1"/>
</dbReference>
<accession>A0A9R1T7I7</accession>
<dbReference type="RefSeq" id="XP_011303888.1">
    <property type="nucleotide sequence ID" value="XM_011305586.1"/>
</dbReference>
<evidence type="ECO:0000259" key="11">
    <source>
        <dbReference type="PROSITE" id="PS51546"/>
    </source>
</evidence>
<dbReference type="SMART" id="SM00144">
    <property type="entry name" value="PI3K_rbd"/>
    <property type="match status" value="1"/>
</dbReference>
<feature type="domain" description="PIK helical" evidence="10">
    <location>
        <begin position="528"/>
        <end position="705"/>
    </location>
</feature>
<dbReference type="SMART" id="SM00146">
    <property type="entry name" value="PI3Kc"/>
    <property type="match status" value="1"/>
</dbReference>
<keyword evidence="3" id="KW-0808">Transferase</keyword>
<dbReference type="CDD" id="cd08693">
    <property type="entry name" value="C2_PI3K_class_I_beta_delta"/>
    <property type="match status" value="1"/>
</dbReference>
<keyword evidence="4" id="KW-0547">Nucleotide-binding</keyword>
<dbReference type="OrthoDB" id="67688at2759"/>
<dbReference type="PROSITE" id="PS00916">
    <property type="entry name" value="PI3_4_KINASE_2"/>
    <property type="match status" value="1"/>
</dbReference>
<dbReference type="Gene3D" id="3.10.20.770">
    <property type="match status" value="1"/>
</dbReference>
<evidence type="ECO:0000259" key="8">
    <source>
        <dbReference type="PROSITE" id="PS50290"/>
    </source>
</evidence>
<dbReference type="SUPFAM" id="SSF54236">
    <property type="entry name" value="Ubiquitin-like"/>
    <property type="match status" value="1"/>
</dbReference>
<dbReference type="EMBL" id="GBYB01009692">
    <property type="protein sequence ID" value="JAG79459.1"/>
    <property type="molecule type" value="Transcribed_RNA"/>
</dbReference>
<dbReference type="InterPro" id="IPR042236">
    <property type="entry name" value="PI3K_accessory_sf"/>
</dbReference>
<dbReference type="CDD" id="cd05165">
    <property type="entry name" value="PI3Kc_I"/>
    <property type="match status" value="1"/>
</dbReference>
<dbReference type="Pfam" id="PF00454">
    <property type="entry name" value="PI3_PI4_kinase"/>
    <property type="match status" value="1"/>
</dbReference>
<evidence type="ECO:0000256" key="2">
    <source>
        <dbReference type="ARBA" id="ARBA00012073"/>
    </source>
</evidence>
<dbReference type="GO" id="GO:0005737">
    <property type="term" value="C:cytoplasm"/>
    <property type="evidence" value="ECO:0007669"/>
    <property type="project" value="TreeGrafter"/>
</dbReference>
<dbReference type="SMART" id="SM00142">
    <property type="entry name" value="PI3K_C2"/>
    <property type="match status" value="1"/>
</dbReference>
<dbReference type="Gene3D" id="1.10.1070.11">
    <property type="entry name" value="Phosphatidylinositol 3-/4-kinase, catalytic domain"/>
    <property type="match status" value="1"/>
</dbReference>
<dbReference type="InterPro" id="IPR016024">
    <property type="entry name" value="ARM-type_fold"/>
</dbReference>
<gene>
    <name evidence="13" type="primary">Pik3cd_0</name>
    <name evidence="16" type="synonym">Pi3K92E</name>
    <name evidence="14" type="synonym">Pik3cd_1</name>
    <name evidence="13" type="ORF">g.19351</name>
    <name evidence="14" type="ORF">g.19355</name>
</gene>
<dbReference type="FunFam" id="3.30.1010.10:FF:000008">
    <property type="entry name" value="Phosphatidylinositol 4,5-bisphosphate 3-kinase catalytic subunit gamma"/>
    <property type="match status" value="1"/>
</dbReference>
<evidence type="ECO:0000313" key="13">
    <source>
        <dbReference type="EMBL" id="JAG79459.1"/>
    </source>
</evidence>
<dbReference type="GO" id="GO:0016303">
    <property type="term" value="F:1-phosphatidylinositol-3-kinase activity"/>
    <property type="evidence" value="ECO:0007669"/>
    <property type="project" value="UniProtKB-EC"/>
</dbReference>
<dbReference type="PROSITE" id="PS51547">
    <property type="entry name" value="C2_PI3K"/>
    <property type="match status" value="1"/>
</dbReference>
<keyword evidence="5" id="KW-0418">Kinase</keyword>
<evidence type="ECO:0000256" key="3">
    <source>
        <dbReference type="ARBA" id="ARBA00022679"/>
    </source>
</evidence>
<dbReference type="InterPro" id="IPR015433">
    <property type="entry name" value="PI3/4_kinase"/>
</dbReference>
<dbReference type="InterPro" id="IPR035892">
    <property type="entry name" value="C2_domain_sf"/>
</dbReference>
<evidence type="ECO:0000256" key="5">
    <source>
        <dbReference type="ARBA" id="ARBA00022777"/>
    </source>
</evidence>
<dbReference type="Pfam" id="PF00792">
    <property type="entry name" value="PI3K_C2"/>
    <property type="match status" value="1"/>
</dbReference>
<dbReference type="Gene3D" id="3.30.1010.10">
    <property type="entry name" value="Phosphatidylinositol 3-kinase Catalytic Subunit, Chain A, domain 4"/>
    <property type="match status" value="1"/>
</dbReference>
<feature type="domain" description="PI3K-ABD" evidence="9">
    <location>
        <begin position="17"/>
        <end position="106"/>
    </location>
</feature>
<dbReference type="SUPFAM" id="SSF56112">
    <property type="entry name" value="Protein kinase-like (PK-like)"/>
    <property type="match status" value="1"/>
</dbReference>
<name>A0A0C9R9T0_9HYME</name>
<dbReference type="PANTHER" id="PTHR10048">
    <property type="entry name" value="PHOSPHATIDYLINOSITOL KINASE"/>
    <property type="match status" value="1"/>
</dbReference>
<dbReference type="Pfam" id="PF00613">
    <property type="entry name" value="PI3Ka"/>
    <property type="match status" value="1"/>
</dbReference>
<reference evidence="16" key="2">
    <citation type="submission" date="2025-04" db="UniProtKB">
        <authorList>
            <consortium name="RefSeq"/>
        </authorList>
    </citation>
    <scope>IDENTIFICATION</scope>
    <source>
        <strain evidence="16">USDA-PBARC FA_bdor</strain>
        <tissue evidence="16">Whole organism</tissue>
    </source>
</reference>
<dbReference type="FunFam" id="3.10.20.770:FF:000005">
    <property type="entry name" value="Phosphatidylinositol 4,5-bisphosphate 3-kinase catalytic subunit"/>
    <property type="match status" value="1"/>
</dbReference>
<evidence type="ECO:0000259" key="12">
    <source>
        <dbReference type="PROSITE" id="PS51547"/>
    </source>
</evidence>
<protein>
    <recommendedName>
        <fullName evidence="2">phosphatidylinositol 3-kinase</fullName>
        <ecNumber evidence="2">2.7.1.137</ecNumber>
    </recommendedName>
</protein>
<dbReference type="InterPro" id="IPR002420">
    <property type="entry name" value="PI3K-type_C2_dom"/>
</dbReference>
<evidence type="ECO:0000256" key="7">
    <source>
        <dbReference type="PROSITE-ProRule" id="PRU00880"/>
    </source>
</evidence>
<dbReference type="Pfam" id="PF00794">
    <property type="entry name" value="PI3K_rbd"/>
    <property type="match status" value="1"/>
</dbReference>
<proteinExistence type="inferred from homology"/>
<sequence>MVHIPGAYTYDFWAKTPTEVVELTCLMPNGVIIPFETNRNTTLAEIKEELWDEASKYPLHGTLRDAPSYLFSCINSNAEPEELRDESRRLCDIKPFCSVLKVIEREGVKGDRNLDSQIGLLIGKGLHEFASLKNSEVNDFRWKMRLLGDEIALARQKQQWEEKVHYQYPSRLAQAPAIPKNIESRLKDGHIVLVTKFDNTEVTFTFQISHDTTPYQLVVLILNKRASRQISRGEREVASDFILKVCGQEEYLIGDYPLIQFRYIQDCLARDITPTLVTMSMESVIVHHDNLFENPGLDSLKRPRPTFSTLTLRKKGKYISAWKIDDWFVFDVNGISKLNCDAAHRIVEVGLQAGVFQGGKSLCESQKTKEIAVNLDGSCNWEEALRFDIRVRDIPRNARLCFVLYELSKTAKGLKSRRLVKDSKQEYFMNPLCWANTTIYDFKSQLKTGAMTLYTWTYVEDMQNDDLLHPLGTVVSNPHIDRAAALMLTFPNYGKDKSVLYPTSEKVVEYAAKLRESSEDHTIAEEPNQESEANELQQLELLKSLADRDPLHELHEQERKTMWALRRHCLHEIPSLLAKLLHCVEWNDHREVAEATALVQQWPKLPVERALELLDYAYADGTVRSFAVRCLKDVTDDELSLFLLQLVQALKHENYLSCDLTEFLLRRALNNQKIGHFLFWHLRSEMQVASVSVRFGLILEAYCRGSQQHMRILFKQMECLDKLRTASEQIKAKKDRKAALQGFQDYIQEPHCQEALSNVLNPLDPSFRWKKVKIEKCRVMDSKMRPLWLVFENDDPFGEDIYLIMKHGDDLRQDMLTLQMLRIMDKLWKREGLDFRMNPYRCISTENRVGLIQVVLNAETIANIQKEKGMFSATAAFRRGSLLTWLKDHNHTETALNKAIEEFTLSCAGYCVATYVLGIADRHSDNIMVKKTGQLFHVDFGHILGHFKEKFGFRRERVPFVLTNDFVHVINKGQTKKGQAVEFQIFQNYCEKAFLILRRHGGLILSLFAMMISTGLPELSSEKDLNYLRDTLVLEMSETEAQKHFRNKFDEALCNSWKTSLNWASHNMAKNNKTT</sequence>
<evidence type="ECO:0000313" key="15">
    <source>
        <dbReference type="Proteomes" id="UP000694866"/>
    </source>
</evidence>
<dbReference type="SUPFAM" id="SSF49562">
    <property type="entry name" value="C2 domain (Calcium/lipid-binding domain, CaLB)"/>
    <property type="match status" value="1"/>
</dbReference>
<dbReference type="PROSITE" id="PS00915">
    <property type="entry name" value="PI3_4_KINASE_1"/>
    <property type="match status" value="1"/>
</dbReference>
<organism evidence="13">
    <name type="scientific">Fopius arisanus</name>
    <dbReference type="NCBI Taxonomy" id="64838"/>
    <lineage>
        <taxon>Eukaryota</taxon>
        <taxon>Metazoa</taxon>
        <taxon>Ecdysozoa</taxon>
        <taxon>Arthropoda</taxon>
        <taxon>Hexapoda</taxon>
        <taxon>Insecta</taxon>
        <taxon>Pterygota</taxon>
        <taxon>Neoptera</taxon>
        <taxon>Endopterygota</taxon>
        <taxon>Hymenoptera</taxon>
        <taxon>Apocrita</taxon>
        <taxon>Ichneumonoidea</taxon>
        <taxon>Braconidae</taxon>
        <taxon>Opiinae</taxon>
        <taxon>Fopius</taxon>
    </lineage>
</organism>
<evidence type="ECO:0000259" key="10">
    <source>
        <dbReference type="PROSITE" id="PS51545"/>
    </source>
</evidence>
<accession>A0A0C9R9T0</accession>
<feature type="domain" description="C2 PI3K-type" evidence="12">
    <location>
        <begin position="324"/>
        <end position="491"/>
    </location>
</feature>
<comment type="similarity">
    <text evidence="7">Belongs to the PI3/PI4-kinase family.</text>
</comment>
<dbReference type="InterPro" id="IPR036940">
    <property type="entry name" value="PI3/4_kinase_cat_sf"/>
</dbReference>
<dbReference type="SUPFAM" id="SSF48371">
    <property type="entry name" value="ARM repeat"/>
    <property type="match status" value="1"/>
</dbReference>
<dbReference type="PROSITE" id="PS51545">
    <property type="entry name" value="PIK_HELICAL"/>
    <property type="match status" value="1"/>
</dbReference>
<dbReference type="FunFam" id="1.10.1070.11:FF:000001">
    <property type="entry name" value="Phosphatidylinositol 4,5-bisphosphate 3-kinase catalytic subunit"/>
    <property type="match status" value="1"/>
</dbReference>
<dbReference type="SMART" id="SM00143">
    <property type="entry name" value="PI3K_p85B"/>
    <property type="match status" value="1"/>
</dbReference>
<dbReference type="GO" id="GO:0005524">
    <property type="term" value="F:ATP binding"/>
    <property type="evidence" value="ECO:0007669"/>
    <property type="project" value="UniProtKB-KW"/>
</dbReference>
<dbReference type="InterPro" id="IPR000341">
    <property type="entry name" value="PI3K_Ras-bd_dom"/>
</dbReference>
<dbReference type="GO" id="GO:0043491">
    <property type="term" value="P:phosphatidylinositol 3-kinase/protein kinase B signal transduction"/>
    <property type="evidence" value="ECO:0007669"/>
    <property type="project" value="TreeGrafter"/>
</dbReference>
<comment type="catalytic activity">
    <reaction evidence="1">
        <text>a 1,2-diacyl-sn-glycero-3-phospho-(1D-myo-inositol) + ATP = a 1,2-diacyl-sn-glycero-3-phospho-(1D-myo-inositol-3-phosphate) + ADP + H(+)</text>
        <dbReference type="Rhea" id="RHEA:12709"/>
        <dbReference type="ChEBI" id="CHEBI:15378"/>
        <dbReference type="ChEBI" id="CHEBI:30616"/>
        <dbReference type="ChEBI" id="CHEBI:57880"/>
        <dbReference type="ChEBI" id="CHEBI:58088"/>
        <dbReference type="ChEBI" id="CHEBI:456216"/>
        <dbReference type="EC" id="2.7.1.137"/>
    </reaction>
</comment>
<dbReference type="PANTHER" id="PTHR10048:SF118">
    <property type="entry name" value="PI-3 KINASE"/>
    <property type="match status" value="1"/>
</dbReference>
<dbReference type="GeneID" id="105267019"/>
<evidence type="ECO:0000256" key="4">
    <source>
        <dbReference type="ARBA" id="ARBA00022741"/>
    </source>
</evidence>
<dbReference type="InterPro" id="IPR001263">
    <property type="entry name" value="PI3K_accessory_dom"/>
</dbReference>
<evidence type="ECO:0000259" key="9">
    <source>
        <dbReference type="PROSITE" id="PS51544"/>
    </source>
</evidence>
<dbReference type="KEGG" id="fas:105267019"/>
<dbReference type="Gene3D" id="2.60.40.150">
    <property type="entry name" value="C2 domain"/>
    <property type="match status" value="1"/>
</dbReference>
<keyword evidence="6" id="KW-0067">ATP-binding</keyword>
<dbReference type="GO" id="GO:0048015">
    <property type="term" value="P:phosphatidylinositol-mediated signaling"/>
    <property type="evidence" value="ECO:0007669"/>
    <property type="project" value="TreeGrafter"/>
</dbReference>
<evidence type="ECO:0000313" key="14">
    <source>
        <dbReference type="EMBL" id="JAG81533.1"/>
    </source>
</evidence>
<dbReference type="AlphaFoldDB" id="A0A0C9R9T0"/>
<evidence type="ECO:0000256" key="1">
    <source>
        <dbReference type="ARBA" id="ARBA00001498"/>
    </source>
</evidence>
<feature type="domain" description="PI3K/PI4K catalytic" evidence="8">
    <location>
        <begin position="773"/>
        <end position="1057"/>
    </location>
</feature>
<dbReference type="EC" id="2.7.1.137" evidence="2"/>
<dbReference type="Pfam" id="PF02192">
    <property type="entry name" value="PI3K_p85B"/>
    <property type="match status" value="1"/>
</dbReference>
<dbReference type="EMBL" id="GBYB01011766">
    <property type="protein sequence ID" value="JAG81533.1"/>
    <property type="molecule type" value="Transcribed_RNA"/>
</dbReference>
<dbReference type="SMART" id="SM00145">
    <property type="entry name" value="PI3Ka"/>
    <property type="match status" value="1"/>
</dbReference>
<dbReference type="PROSITE" id="PS51546">
    <property type="entry name" value="PI3K_RBD"/>
    <property type="match status" value="1"/>
</dbReference>
<feature type="domain" description="PI3K-RBD" evidence="11">
    <location>
        <begin position="188"/>
        <end position="280"/>
    </location>
</feature>
<evidence type="ECO:0000313" key="16">
    <source>
        <dbReference type="RefSeq" id="XP_011303888.1"/>
    </source>
</evidence>
<dbReference type="InterPro" id="IPR018936">
    <property type="entry name" value="PI3/4_kinase_CS"/>
</dbReference>
<dbReference type="InterPro" id="IPR003113">
    <property type="entry name" value="PI3K_ABD"/>
</dbReference>
<keyword evidence="15" id="KW-1185">Reference proteome</keyword>
<dbReference type="InterPro" id="IPR000403">
    <property type="entry name" value="PI3/4_kinase_cat_dom"/>
</dbReference>
<dbReference type="GO" id="GO:0035005">
    <property type="term" value="F:1-phosphatidylinositol-4-phosphate 3-kinase activity"/>
    <property type="evidence" value="ECO:0007669"/>
    <property type="project" value="TreeGrafter"/>
</dbReference>
<dbReference type="InterPro" id="IPR011009">
    <property type="entry name" value="Kinase-like_dom_sf"/>
</dbReference>
<reference evidence="13" key="1">
    <citation type="submission" date="2015-01" db="EMBL/GenBank/DDBJ databases">
        <title>Transcriptome Assembly of Fopius arisanus.</title>
        <authorList>
            <person name="Geib S."/>
        </authorList>
    </citation>
    <scope>NUCLEOTIDE SEQUENCE</scope>
</reference>
<dbReference type="PROSITE" id="PS50290">
    <property type="entry name" value="PI3_4_KINASE_3"/>
    <property type="match status" value="1"/>
</dbReference>
<dbReference type="GO" id="GO:0005886">
    <property type="term" value="C:plasma membrane"/>
    <property type="evidence" value="ECO:0007669"/>
    <property type="project" value="TreeGrafter"/>
</dbReference>
<evidence type="ECO:0000256" key="6">
    <source>
        <dbReference type="ARBA" id="ARBA00022840"/>
    </source>
</evidence>
<dbReference type="Proteomes" id="UP000694866">
    <property type="component" value="Unplaced"/>
</dbReference>